<reference evidence="3 4" key="1">
    <citation type="journal article" date="2019" name="Int. J. Syst. Evol. Microbiol.">
        <title>The Global Catalogue of Microorganisms (GCM) 10K type strain sequencing project: providing services to taxonomists for standard genome sequencing and annotation.</title>
        <authorList>
            <consortium name="The Broad Institute Genomics Platform"/>
            <consortium name="The Broad Institute Genome Sequencing Center for Infectious Disease"/>
            <person name="Wu L."/>
            <person name="Ma J."/>
        </authorList>
    </citation>
    <scope>NUCLEOTIDE SEQUENCE [LARGE SCALE GENOMIC DNA]</scope>
    <source>
        <strain evidence="3 4">JCM 13004</strain>
    </source>
</reference>
<dbReference type="EMBL" id="BAAALF010000105">
    <property type="protein sequence ID" value="GAA1253587.1"/>
    <property type="molecule type" value="Genomic_DNA"/>
</dbReference>
<evidence type="ECO:0000256" key="1">
    <source>
        <dbReference type="ARBA" id="ARBA00010702"/>
    </source>
</evidence>
<name>A0ABN1WND6_9ACTN</name>
<dbReference type="PANTHER" id="PTHR16222">
    <property type="entry name" value="ADP-RIBOSYLGLYCOHYDROLASE"/>
    <property type="match status" value="1"/>
</dbReference>
<dbReference type="InterPro" id="IPR005502">
    <property type="entry name" value="Ribosyl_crysJ1"/>
</dbReference>
<dbReference type="Gene3D" id="1.10.4080.10">
    <property type="entry name" value="ADP-ribosylation/Crystallin J1"/>
    <property type="match status" value="1"/>
</dbReference>
<dbReference type="Proteomes" id="UP001500037">
    <property type="component" value="Unassembled WGS sequence"/>
</dbReference>
<evidence type="ECO:0008006" key="5">
    <source>
        <dbReference type="Google" id="ProtNLM"/>
    </source>
</evidence>
<dbReference type="SUPFAM" id="SSF101478">
    <property type="entry name" value="ADP-ribosylglycohydrolase"/>
    <property type="match status" value="1"/>
</dbReference>
<keyword evidence="2" id="KW-0378">Hydrolase</keyword>
<comment type="caution">
    <text evidence="3">The sequence shown here is derived from an EMBL/GenBank/DDBJ whole genome shotgun (WGS) entry which is preliminary data.</text>
</comment>
<comment type="similarity">
    <text evidence="1">Belongs to the ADP-ribosylglycohydrolase family.</text>
</comment>
<sequence length="195" mass="20485">MRAATSAVYFARDGRQATMDAARRIPALTHGDSAAWEGTAIFHESVRLALVGGEPLAGLPEVLTHVSPHHRERLEIVLAPTWNPGDATEYNGAVWPCLGSAVWAVRTTTSFEAAVRAAVDLGGDTDTVAAVTGGLAGAIYGLDAVPARWPEPLRLPLPGQGGWVMRLPARPGSEEAPAGVRGVWALRRRTPGAAT</sequence>
<keyword evidence="4" id="KW-1185">Reference proteome</keyword>
<dbReference type="InterPro" id="IPR050792">
    <property type="entry name" value="ADP-ribosylglycohydrolase"/>
</dbReference>
<evidence type="ECO:0000313" key="4">
    <source>
        <dbReference type="Proteomes" id="UP001500037"/>
    </source>
</evidence>
<protein>
    <recommendedName>
        <fullName evidence="5">ADP-ribosylglycohydrolase</fullName>
    </recommendedName>
</protein>
<evidence type="ECO:0000313" key="3">
    <source>
        <dbReference type="EMBL" id="GAA1253587.1"/>
    </source>
</evidence>
<dbReference type="InterPro" id="IPR036705">
    <property type="entry name" value="Ribosyl_crysJ1_sf"/>
</dbReference>
<accession>A0ABN1WND6</accession>
<proteinExistence type="inferred from homology"/>
<gene>
    <name evidence="3" type="ORF">GCM10009665_50290</name>
</gene>
<dbReference type="Pfam" id="PF03747">
    <property type="entry name" value="ADP_ribosyl_GH"/>
    <property type="match status" value="1"/>
</dbReference>
<evidence type="ECO:0000256" key="2">
    <source>
        <dbReference type="ARBA" id="ARBA00022801"/>
    </source>
</evidence>
<dbReference type="PANTHER" id="PTHR16222:SF24">
    <property type="entry name" value="ADP-RIBOSYLHYDROLASE ARH3"/>
    <property type="match status" value="1"/>
</dbReference>
<organism evidence="3 4">
    <name type="scientific">Kitasatospora nipponensis</name>
    <dbReference type="NCBI Taxonomy" id="258049"/>
    <lineage>
        <taxon>Bacteria</taxon>
        <taxon>Bacillati</taxon>
        <taxon>Actinomycetota</taxon>
        <taxon>Actinomycetes</taxon>
        <taxon>Kitasatosporales</taxon>
        <taxon>Streptomycetaceae</taxon>
        <taxon>Kitasatospora</taxon>
    </lineage>
</organism>